<proteinExistence type="predicted"/>
<accession>A0ABW5CBU2</accession>
<dbReference type="InterPro" id="IPR009531">
    <property type="entry name" value="DUF1150"/>
</dbReference>
<dbReference type="Pfam" id="PF06620">
    <property type="entry name" value="DUF1150"/>
    <property type="match status" value="1"/>
</dbReference>
<comment type="caution">
    <text evidence="1">The sequence shown here is derived from an EMBL/GenBank/DDBJ whole genome shotgun (WGS) entry which is preliminary data.</text>
</comment>
<reference evidence="2" key="1">
    <citation type="journal article" date="2019" name="Int. J. Syst. Evol. Microbiol.">
        <title>The Global Catalogue of Microorganisms (GCM) 10K type strain sequencing project: providing services to taxonomists for standard genome sequencing and annotation.</title>
        <authorList>
            <consortium name="The Broad Institute Genomics Platform"/>
            <consortium name="The Broad Institute Genome Sequencing Center for Infectious Disease"/>
            <person name="Wu L."/>
            <person name="Ma J."/>
        </authorList>
    </citation>
    <scope>NUCLEOTIDE SEQUENCE [LARGE SCALE GENOMIC DNA]</scope>
    <source>
        <strain evidence="2">KCTC 15012</strain>
    </source>
</reference>
<gene>
    <name evidence="1" type="ORF">ACFSNB_13050</name>
</gene>
<evidence type="ECO:0000313" key="1">
    <source>
        <dbReference type="EMBL" id="MFD2234734.1"/>
    </source>
</evidence>
<dbReference type="Proteomes" id="UP001597296">
    <property type="component" value="Unassembled WGS sequence"/>
</dbReference>
<evidence type="ECO:0000313" key="2">
    <source>
        <dbReference type="Proteomes" id="UP001597296"/>
    </source>
</evidence>
<keyword evidence="2" id="KW-1185">Reference proteome</keyword>
<name>A0ABW5CBU2_9PROT</name>
<dbReference type="RefSeq" id="WP_377317245.1">
    <property type="nucleotide sequence ID" value="NZ_JBHUIY010000027.1"/>
</dbReference>
<protein>
    <submittedName>
        <fullName evidence="1">DUF1150 family protein</fullName>
    </submittedName>
</protein>
<sequence>MTTIPVPARPKAAPEPPAAVMSEADLAGLGLAQVAYVRPDNAGAWAIHAADGTRIGTAPNRPLAFAALRQHDLEPLDVH</sequence>
<organism evidence="1 2">
    <name type="scientific">Phaeospirillum tilakii</name>
    <dbReference type="NCBI Taxonomy" id="741673"/>
    <lineage>
        <taxon>Bacteria</taxon>
        <taxon>Pseudomonadati</taxon>
        <taxon>Pseudomonadota</taxon>
        <taxon>Alphaproteobacteria</taxon>
        <taxon>Rhodospirillales</taxon>
        <taxon>Rhodospirillaceae</taxon>
        <taxon>Phaeospirillum</taxon>
    </lineage>
</organism>
<dbReference type="EMBL" id="JBHUIY010000027">
    <property type="protein sequence ID" value="MFD2234734.1"/>
    <property type="molecule type" value="Genomic_DNA"/>
</dbReference>